<dbReference type="PRINTS" id="PR00301">
    <property type="entry name" value="HEATSHOCK70"/>
</dbReference>
<dbReference type="FunFam" id="3.90.640.10:FF:000010">
    <property type="entry name" value="heat shock 70 kDa protein 14"/>
    <property type="match status" value="1"/>
</dbReference>
<keyword evidence="3 4" id="KW-0067">ATP-binding</keyword>
<dbReference type="Gene3D" id="3.30.30.30">
    <property type="match status" value="1"/>
</dbReference>
<comment type="caution">
    <text evidence="6">The sequence shown here is derived from an EMBL/GenBank/DDBJ whole genome shotgun (WGS) entry which is preliminary data.</text>
</comment>
<reference evidence="6" key="1">
    <citation type="submission" date="2023-01" db="EMBL/GenBank/DDBJ databases">
        <authorList>
            <person name="Piombo E."/>
        </authorList>
    </citation>
    <scope>NUCLEOTIDE SEQUENCE</scope>
</reference>
<dbReference type="InterPro" id="IPR013126">
    <property type="entry name" value="Hsp_70_fam"/>
</dbReference>
<sequence>MDPHYMLSVRPWLWIINPWPLKHKSIHPLSFPPPGTTNSCVAVLQDGGKPFVIPDMQDNNSYLLPSIVAFLDGELLVGNPAKRQASRNLSNTVFGIKRFIGCKLTDEDVKNEIETLPFKIVEKEGLPAVEVKTNDKLENYRPEQISAYILRNLRERASNYLGVDITDAVVTVPAYFGDSQRQATQAACTIAGLNVLRLVNEPTAAAIAYGLEKVEEEDEEERNVLVYDLGGGTFDVSLLTLQDGFFEVEATQGNGRLGGQDFDNLLMKYLAAIFARQHREIHSSNHRAFDRLRTAAREAKHMLSTVKQFEIYVDALIDGNDFIYEITRDELENLLKPLVDSTLPLLDKVLHLAKMGKNEITDVVLVGGSTRIRSVQNLVSTYFPRVKHHYKIDPDVIVASGAAILASSLQNKTGNFVLQDVTSRALGIRTSGDQMSFIVEANSRIPTKKSRPFTTSKDNQTYITVAIFEGEDQDTRKNRRLGQFVLGGITPAPRHAANITVTFEINENAILTVTAEDDQTDNCQTTTLNLKMDNLSEAEIDRMKAQAEAENKRQKGDMGQPNKRTLATGQHEDRDIRKKVRLDTSVNAQYNGGDNEDENLTRIGGEDTEEDE</sequence>
<dbReference type="Gene3D" id="3.90.640.10">
    <property type="entry name" value="Actin, Chain A, domain 4"/>
    <property type="match status" value="1"/>
</dbReference>
<name>A0AA35QF91_9HYPO</name>
<evidence type="ECO:0000256" key="3">
    <source>
        <dbReference type="ARBA" id="ARBA00022840"/>
    </source>
</evidence>
<feature type="region of interest" description="Disordered" evidence="5">
    <location>
        <begin position="545"/>
        <end position="612"/>
    </location>
</feature>
<gene>
    <name evidence="6" type="ORF">CCHLO57077_00016696</name>
</gene>
<dbReference type="Pfam" id="PF00012">
    <property type="entry name" value="HSP70"/>
    <property type="match status" value="1"/>
</dbReference>
<dbReference type="CDD" id="cd24028">
    <property type="entry name" value="ASKHA_NBD_HSP70_HSPA1-like"/>
    <property type="match status" value="1"/>
</dbReference>
<evidence type="ECO:0000313" key="7">
    <source>
        <dbReference type="Proteomes" id="UP001160390"/>
    </source>
</evidence>
<dbReference type="InterPro" id="IPR043129">
    <property type="entry name" value="ATPase_NBD"/>
</dbReference>
<dbReference type="PROSITE" id="PS00329">
    <property type="entry name" value="HSP70_2"/>
    <property type="match status" value="1"/>
</dbReference>
<dbReference type="Proteomes" id="UP001160390">
    <property type="component" value="Unassembled WGS sequence"/>
</dbReference>
<feature type="compositionally biased region" description="Basic and acidic residues" evidence="5">
    <location>
        <begin position="545"/>
        <end position="556"/>
    </location>
</feature>
<evidence type="ECO:0000256" key="5">
    <source>
        <dbReference type="SAM" id="MobiDB-lite"/>
    </source>
</evidence>
<dbReference type="Gene3D" id="2.60.34.10">
    <property type="entry name" value="Substrate Binding Domain Of DNAk, Chain A, domain 1"/>
    <property type="match status" value="1"/>
</dbReference>
<dbReference type="SUPFAM" id="SSF53067">
    <property type="entry name" value="Actin-like ATPase domain"/>
    <property type="match status" value="2"/>
</dbReference>
<organism evidence="6 7">
    <name type="scientific">Clonostachys chloroleuca</name>
    <dbReference type="NCBI Taxonomy" id="1926264"/>
    <lineage>
        <taxon>Eukaryota</taxon>
        <taxon>Fungi</taxon>
        <taxon>Dikarya</taxon>
        <taxon>Ascomycota</taxon>
        <taxon>Pezizomycotina</taxon>
        <taxon>Sordariomycetes</taxon>
        <taxon>Hypocreomycetidae</taxon>
        <taxon>Hypocreales</taxon>
        <taxon>Bionectriaceae</taxon>
        <taxon>Clonostachys</taxon>
    </lineage>
</organism>
<evidence type="ECO:0000256" key="2">
    <source>
        <dbReference type="ARBA" id="ARBA00022741"/>
    </source>
</evidence>
<dbReference type="GO" id="GO:0140662">
    <property type="term" value="F:ATP-dependent protein folding chaperone"/>
    <property type="evidence" value="ECO:0007669"/>
    <property type="project" value="InterPro"/>
</dbReference>
<keyword evidence="2 4" id="KW-0547">Nucleotide-binding</keyword>
<accession>A0AA35QF91</accession>
<proteinExistence type="inferred from homology"/>
<dbReference type="Gene3D" id="3.30.420.40">
    <property type="match status" value="2"/>
</dbReference>
<dbReference type="SUPFAM" id="SSF100920">
    <property type="entry name" value="Heat shock protein 70kD (HSP70), peptide-binding domain"/>
    <property type="match status" value="1"/>
</dbReference>
<evidence type="ECO:0000313" key="6">
    <source>
        <dbReference type="EMBL" id="CAI6100998.1"/>
    </source>
</evidence>
<dbReference type="FunFam" id="3.30.30.30:FF:000003">
    <property type="entry name" value="Heat shock protein 9"/>
    <property type="match status" value="1"/>
</dbReference>
<comment type="similarity">
    <text evidence="1 4">Belongs to the heat shock protein 70 family.</text>
</comment>
<dbReference type="InterPro" id="IPR029047">
    <property type="entry name" value="HSP70_peptide-bd_sf"/>
</dbReference>
<dbReference type="AlphaFoldDB" id="A0AA35QF91"/>
<evidence type="ECO:0000256" key="1">
    <source>
        <dbReference type="ARBA" id="ARBA00007381"/>
    </source>
</evidence>
<dbReference type="EMBL" id="CABFNP030001359">
    <property type="protein sequence ID" value="CAI6100998.1"/>
    <property type="molecule type" value="Genomic_DNA"/>
</dbReference>
<dbReference type="GO" id="GO:0005524">
    <property type="term" value="F:ATP binding"/>
    <property type="evidence" value="ECO:0007669"/>
    <property type="project" value="UniProtKB-KW"/>
</dbReference>
<protein>
    <submittedName>
        <fullName evidence="6">Uncharacterized protein</fullName>
    </submittedName>
</protein>
<keyword evidence="7" id="KW-1185">Reference proteome</keyword>
<dbReference type="InterPro" id="IPR018181">
    <property type="entry name" value="Heat_shock_70_CS"/>
</dbReference>
<dbReference type="PANTHER" id="PTHR19375">
    <property type="entry name" value="HEAT SHOCK PROTEIN 70KDA"/>
    <property type="match status" value="1"/>
</dbReference>
<evidence type="ECO:0000256" key="4">
    <source>
        <dbReference type="RuleBase" id="RU003322"/>
    </source>
</evidence>